<evidence type="ECO:0000313" key="5">
    <source>
        <dbReference type="Proteomes" id="UP000630149"/>
    </source>
</evidence>
<feature type="domain" description="EAL" evidence="2">
    <location>
        <begin position="360"/>
        <end position="614"/>
    </location>
</feature>
<feature type="transmembrane region" description="Helical" evidence="1">
    <location>
        <begin position="54"/>
        <end position="73"/>
    </location>
</feature>
<dbReference type="NCBIfam" id="TIGR00254">
    <property type="entry name" value="GGDEF"/>
    <property type="match status" value="1"/>
</dbReference>
<keyword evidence="1" id="KW-0812">Transmembrane</keyword>
<feature type="transmembrane region" description="Helical" evidence="1">
    <location>
        <begin position="85"/>
        <end position="104"/>
    </location>
</feature>
<feature type="domain" description="GGDEF" evidence="3">
    <location>
        <begin position="224"/>
        <end position="351"/>
    </location>
</feature>
<accession>A0A917K1U6</accession>
<dbReference type="Gene3D" id="3.20.20.450">
    <property type="entry name" value="EAL domain"/>
    <property type="match status" value="1"/>
</dbReference>
<reference evidence="4" key="2">
    <citation type="submission" date="2020-09" db="EMBL/GenBank/DDBJ databases">
        <authorList>
            <person name="Sun Q."/>
            <person name="Ohkuma M."/>
        </authorList>
    </citation>
    <scope>NUCLEOTIDE SEQUENCE</scope>
    <source>
        <strain evidence="4">JCM 13919</strain>
    </source>
</reference>
<dbReference type="InterPro" id="IPR035919">
    <property type="entry name" value="EAL_sf"/>
</dbReference>
<dbReference type="CDD" id="cd01948">
    <property type="entry name" value="EAL"/>
    <property type="match status" value="1"/>
</dbReference>
<name>A0A917K1U6_9GAMM</name>
<sequence length="621" mass="71022">MNPTKILFDAFIPENLRKDIIQYNNAKTLVGVGITASIAVPFFSLFYYFISFPLLSVVVNLIALAVFVSLIIMRYTGSLMLARESITFFLTVLFTIVSFLLGGIVSPSTYWLILPPIINLITGGIYSCFAWSIVSGLIILGLYNFSELIVSVAFLQSTYFFPRLFISIVGMLFVLIVLIYISEKEKKRSLKLRYRAYHDGLTGALNRYSFSDKVENILKEKDEKPFFLLHIDIDSFNSINETLGYEVGDFILIQLHSRLTKFFSNHSLIARSGNDEFSVFYSQEFDLNELLRQIRKPYVFDDQGIILITCSFGRATFPYDANLFSKLVRYANLALEKSKELGGNHIEVFDKELAENEDYHLTIQHQLPTALKKEEFYLYYQPQFSTELDFPMSGLEVLLRWKNPKLGIVPPSEFIPIAEKLGLITEISDWILITALNQFKHWEDQKILPHHFKIAINFSVMQMYRIDALEKITNALKKANLSPHRLEIEITESLIMSNRNMVVSLLNHLRNIGISIAMDDFGTGYSNFNYLTKIPLTSLKIDKSFIDSIPHNGLIVSAIIKMAHSLHLDVIAEGVETQEQLNSLIQNGCDFIQGYYLGKPSSTEEIEQLLIQHYLQKGPKK</sequence>
<dbReference type="Pfam" id="PF00563">
    <property type="entry name" value="EAL"/>
    <property type="match status" value="1"/>
</dbReference>
<keyword evidence="1" id="KW-1133">Transmembrane helix</keyword>
<proteinExistence type="predicted"/>
<evidence type="ECO:0000259" key="2">
    <source>
        <dbReference type="PROSITE" id="PS50883"/>
    </source>
</evidence>
<dbReference type="PROSITE" id="PS50887">
    <property type="entry name" value="GGDEF"/>
    <property type="match status" value="1"/>
</dbReference>
<dbReference type="SUPFAM" id="SSF55073">
    <property type="entry name" value="Nucleotide cyclase"/>
    <property type="match status" value="1"/>
</dbReference>
<dbReference type="EMBL" id="BMOB01000015">
    <property type="protein sequence ID" value="GGI93235.1"/>
    <property type="molecule type" value="Genomic_DNA"/>
</dbReference>
<dbReference type="AlphaFoldDB" id="A0A917K1U6"/>
<dbReference type="Pfam" id="PF00990">
    <property type="entry name" value="GGDEF"/>
    <property type="match status" value="1"/>
</dbReference>
<reference evidence="4" key="1">
    <citation type="journal article" date="2014" name="Int. J. Syst. Evol. Microbiol.">
        <title>Complete genome sequence of Corynebacterium casei LMG S-19264T (=DSM 44701T), isolated from a smear-ripened cheese.</title>
        <authorList>
            <consortium name="US DOE Joint Genome Institute (JGI-PGF)"/>
            <person name="Walter F."/>
            <person name="Albersmeier A."/>
            <person name="Kalinowski J."/>
            <person name="Ruckert C."/>
        </authorList>
    </citation>
    <scope>NUCLEOTIDE SEQUENCE</scope>
    <source>
        <strain evidence="4">JCM 13919</strain>
    </source>
</reference>
<evidence type="ECO:0000259" key="3">
    <source>
        <dbReference type="PROSITE" id="PS50887"/>
    </source>
</evidence>
<dbReference type="InterPro" id="IPR001633">
    <property type="entry name" value="EAL_dom"/>
</dbReference>
<dbReference type="SUPFAM" id="SSF141868">
    <property type="entry name" value="EAL domain-like"/>
    <property type="match status" value="1"/>
</dbReference>
<dbReference type="PANTHER" id="PTHR33121:SF70">
    <property type="entry name" value="SIGNALING PROTEIN YKOW"/>
    <property type="match status" value="1"/>
</dbReference>
<keyword evidence="1" id="KW-0472">Membrane</keyword>
<dbReference type="GO" id="GO:0071111">
    <property type="term" value="F:cyclic-guanylate-specific phosphodiesterase activity"/>
    <property type="evidence" value="ECO:0007669"/>
    <property type="project" value="InterPro"/>
</dbReference>
<feature type="transmembrane region" description="Helical" evidence="1">
    <location>
        <begin position="160"/>
        <end position="181"/>
    </location>
</feature>
<evidence type="ECO:0000313" key="4">
    <source>
        <dbReference type="EMBL" id="GGI93235.1"/>
    </source>
</evidence>
<dbReference type="SMART" id="SM00052">
    <property type="entry name" value="EAL"/>
    <property type="match status" value="1"/>
</dbReference>
<evidence type="ECO:0000256" key="1">
    <source>
        <dbReference type="SAM" id="Phobius"/>
    </source>
</evidence>
<dbReference type="SMART" id="SM00267">
    <property type="entry name" value="GGDEF"/>
    <property type="match status" value="1"/>
</dbReference>
<organism evidence="4 5">
    <name type="scientific">Legionella impletisoli</name>
    <dbReference type="NCBI Taxonomy" id="343510"/>
    <lineage>
        <taxon>Bacteria</taxon>
        <taxon>Pseudomonadati</taxon>
        <taxon>Pseudomonadota</taxon>
        <taxon>Gammaproteobacteria</taxon>
        <taxon>Legionellales</taxon>
        <taxon>Legionellaceae</taxon>
        <taxon>Legionella</taxon>
    </lineage>
</organism>
<dbReference type="PANTHER" id="PTHR33121">
    <property type="entry name" value="CYCLIC DI-GMP PHOSPHODIESTERASE PDEF"/>
    <property type="match status" value="1"/>
</dbReference>
<dbReference type="InterPro" id="IPR029787">
    <property type="entry name" value="Nucleotide_cyclase"/>
</dbReference>
<keyword evidence="5" id="KW-1185">Reference proteome</keyword>
<dbReference type="CDD" id="cd01949">
    <property type="entry name" value="GGDEF"/>
    <property type="match status" value="1"/>
</dbReference>
<dbReference type="PROSITE" id="PS50883">
    <property type="entry name" value="EAL"/>
    <property type="match status" value="1"/>
</dbReference>
<dbReference type="InterPro" id="IPR043128">
    <property type="entry name" value="Rev_trsase/Diguanyl_cyclase"/>
</dbReference>
<protein>
    <submittedName>
        <fullName evidence="4">Uncharacterized protein</fullName>
    </submittedName>
</protein>
<dbReference type="Proteomes" id="UP000630149">
    <property type="component" value="Unassembled WGS sequence"/>
</dbReference>
<dbReference type="OrthoDB" id="8553030at2"/>
<dbReference type="RefSeq" id="WP_131776435.1">
    <property type="nucleotide sequence ID" value="NZ_BMOB01000015.1"/>
</dbReference>
<feature type="transmembrane region" description="Helical" evidence="1">
    <location>
        <begin position="28"/>
        <end position="48"/>
    </location>
</feature>
<dbReference type="InterPro" id="IPR000160">
    <property type="entry name" value="GGDEF_dom"/>
</dbReference>
<dbReference type="InterPro" id="IPR050706">
    <property type="entry name" value="Cyclic-di-GMP_PDE-like"/>
</dbReference>
<gene>
    <name evidence="4" type="ORF">GCM10007966_22250</name>
</gene>
<comment type="caution">
    <text evidence="4">The sequence shown here is derived from an EMBL/GenBank/DDBJ whole genome shotgun (WGS) entry which is preliminary data.</text>
</comment>
<dbReference type="Gene3D" id="3.30.70.270">
    <property type="match status" value="1"/>
</dbReference>